<keyword evidence="3" id="KW-1185">Reference proteome</keyword>
<reference evidence="2 3" key="1">
    <citation type="journal article" date="2019" name="Nat. Ecol. Evol.">
        <title>Megaphylogeny resolves global patterns of mushroom evolution.</title>
        <authorList>
            <person name="Varga T."/>
            <person name="Krizsan K."/>
            <person name="Foldi C."/>
            <person name="Dima B."/>
            <person name="Sanchez-Garcia M."/>
            <person name="Sanchez-Ramirez S."/>
            <person name="Szollosi G.J."/>
            <person name="Szarkandi J.G."/>
            <person name="Papp V."/>
            <person name="Albert L."/>
            <person name="Andreopoulos W."/>
            <person name="Angelini C."/>
            <person name="Antonin V."/>
            <person name="Barry K.W."/>
            <person name="Bougher N.L."/>
            <person name="Buchanan P."/>
            <person name="Buyck B."/>
            <person name="Bense V."/>
            <person name="Catcheside P."/>
            <person name="Chovatia M."/>
            <person name="Cooper J."/>
            <person name="Damon W."/>
            <person name="Desjardin D."/>
            <person name="Finy P."/>
            <person name="Geml J."/>
            <person name="Haridas S."/>
            <person name="Hughes K."/>
            <person name="Justo A."/>
            <person name="Karasinski D."/>
            <person name="Kautmanova I."/>
            <person name="Kiss B."/>
            <person name="Kocsube S."/>
            <person name="Kotiranta H."/>
            <person name="LaButti K.M."/>
            <person name="Lechner B.E."/>
            <person name="Liimatainen K."/>
            <person name="Lipzen A."/>
            <person name="Lukacs Z."/>
            <person name="Mihaltcheva S."/>
            <person name="Morgado L.N."/>
            <person name="Niskanen T."/>
            <person name="Noordeloos M.E."/>
            <person name="Ohm R.A."/>
            <person name="Ortiz-Santana B."/>
            <person name="Ovrebo C."/>
            <person name="Racz N."/>
            <person name="Riley R."/>
            <person name="Savchenko A."/>
            <person name="Shiryaev A."/>
            <person name="Soop K."/>
            <person name="Spirin V."/>
            <person name="Szebenyi C."/>
            <person name="Tomsovsky M."/>
            <person name="Tulloss R.E."/>
            <person name="Uehling J."/>
            <person name="Grigoriev I.V."/>
            <person name="Vagvolgyi C."/>
            <person name="Papp T."/>
            <person name="Martin F.M."/>
            <person name="Miettinen O."/>
            <person name="Hibbett D.S."/>
            <person name="Nagy L.G."/>
        </authorList>
    </citation>
    <scope>NUCLEOTIDE SEQUENCE [LARGE SCALE GENOMIC DNA]</scope>
    <source>
        <strain evidence="2 3">CBS 962.96</strain>
    </source>
</reference>
<feature type="region of interest" description="Disordered" evidence="1">
    <location>
        <begin position="1"/>
        <end position="57"/>
    </location>
</feature>
<organism evidence="2 3">
    <name type="scientific">Dendrothele bispora (strain CBS 962.96)</name>
    <dbReference type="NCBI Taxonomy" id="1314807"/>
    <lineage>
        <taxon>Eukaryota</taxon>
        <taxon>Fungi</taxon>
        <taxon>Dikarya</taxon>
        <taxon>Basidiomycota</taxon>
        <taxon>Agaricomycotina</taxon>
        <taxon>Agaricomycetes</taxon>
        <taxon>Agaricomycetidae</taxon>
        <taxon>Agaricales</taxon>
        <taxon>Agaricales incertae sedis</taxon>
        <taxon>Dendrothele</taxon>
    </lineage>
</organism>
<accession>A0A4V6T4Z9</accession>
<gene>
    <name evidence="2" type="ORF">K435DRAFT_873992</name>
</gene>
<evidence type="ECO:0000313" key="2">
    <source>
        <dbReference type="EMBL" id="THU80805.1"/>
    </source>
</evidence>
<proteinExistence type="predicted"/>
<dbReference type="OrthoDB" id="6142108at2759"/>
<name>A0A4V6T4Z9_DENBC</name>
<evidence type="ECO:0000256" key="1">
    <source>
        <dbReference type="SAM" id="MobiDB-lite"/>
    </source>
</evidence>
<dbReference type="EMBL" id="ML179868">
    <property type="protein sequence ID" value="THU80805.1"/>
    <property type="molecule type" value="Genomic_DNA"/>
</dbReference>
<evidence type="ECO:0000313" key="3">
    <source>
        <dbReference type="Proteomes" id="UP000297245"/>
    </source>
</evidence>
<protein>
    <submittedName>
        <fullName evidence="2">Uncharacterized protein</fullName>
    </submittedName>
</protein>
<feature type="compositionally biased region" description="Basic and acidic residues" evidence="1">
    <location>
        <begin position="1"/>
        <end position="34"/>
    </location>
</feature>
<dbReference type="Proteomes" id="UP000297245">
    <property type="component" value="Unassembled WGS sequence"/>
</dbReference>
<dbReference type="AlphaFoldDB" id="A0A4V6T4Z9"/>
<sequence>MAHQRDQDTTTRAQPRHDDHNQEMTRSGPRHDQGATKTPPVLNQGMTKTQPGRDQDTTRCLGRNLVISWLQPGGVLVVSPGRVWFVTW</sequence>